<accession>A0A8J2JN83</accession>
<keyword evidence="1" id="KW-1133">Transmembrane helix</keyword>
<reference evidence="2" key="1">
    <citation type="submission" date="2021-06" db="EMBL/GenBank/DDBJ databases">
        <authorList>
            <person name="Hodson N. C."/>
            <person name="Mongue J. A."/>
            <person name="Jaron S. K."/>
        </authorList>
    </citation>
    <scope>NUCLEOTIDE SEQUENCE</scope>
</reference>
<evidence type="ECO:0000256" key="1">
    <source>
        <dbReference type="SAM" id="Phobius"/>
    </source>
</evidence>
<evidence type="ECO:0000313" key="2">
    <source>
        <dbReference type="EMBL" id="CAG7723667.1"/>
    </source>
</evidence>
<dbReference type="OrthoDB" id="6020543at2759"/>
<dbReference type="EMBL" id="CAJVCH010101475">
    <property type="protein sequence ID" value="CAG7723667.1"/>
    <property type="molecule type" value="Genomic_DNA"/>
</dbReference>
<sequence length="219" mass="25102">MLRPWKLFVILLSASVVLLICYFVFLTSQDSLIYTLAESSQLSNEIISLGKLNIIEDQITLSGFSAGASMATQFHIAYSSLFSGVAIFSQVFYRCGPGSVIEFGIRCSKYVPLWFPYKVESSVADARSYEENQLIDPLENLKRQRVFIWTGALDEYIPLELAKQNKDFYDNFIPNHHEQISLNVESEAKHLFVSEILLRFFNFLYINFIQNSSVIKVHL</sequence>
<comment type="caution">
    <text evidence="2">The sequence shown here is derived from an EMBL/GenBank/DDBJ whole genome shotgun (WGS) entry which is preliminary data.</text>
</comment>
<feature type="transmembrane region" description="Helical" evidence="1">
    <location>
        <begin position="7"/>
        <end position="25"/>
    </location>
</feature>
<dbReference type="AlphaFoldDB" id="A0A8J2JN83"/>
<organism evidence="2 3">
    <name type="scientific">Allacma fusca</name>
    <dbReference type="NCBI Taxonomy" id="39272"/>
    <lineage>
        <taxon>Eukaryota</taxon>
        <taxon>Metazoa</taxon>
        <taxon>Ecdysozoa</taxon>
        <taxon>Arthropoda</taxon>
        <taxon>Hexapoda</taxon>
        <taxon>Collembola</taxon>
        <taxon>Symphypleona</taxon>
        <taxon>Sminthuridae</taxon>
        <taxon>Allacma</taxon>
    </lineage>
</organism>
<keyword evidence="1" id="KW-0472">Membrane</keyword>
<keyword evidence="1" id="KW-0812">Transmembrane</keyword>
<proteinExistence type="predicted"/>
<protein>
    <submittedName>
        <fullName evidence="2">Uncharacterized protein</fullName>
    </submittedName>
</protein>
<dbReference type="Proteomes" id="UP000708208">
    <property type="component" value="Unassembled WGS sequence"/>
</dbReference>
<keyword evidence="3" id="KW-1185">Reference proteome</keyword>
<gene>
    <name evidence="2" type="ORF">AFUS01_LOCUS12740</name>
</gene>
<name>A0A8J2JN83_9HEXA</name>
<evidence type="ECO:0000313" key="3">
    <source>
        <dbReference type="Proteomes" id="UP000708208"/>
    </source>
</evidence>